<dbReference type="KEGG" id="tpi:TREPR_0071"/>
<gene>
    <name evidence="2" type="ordered locus">TREPR_0071</name>
</gene>
<proteinExistence type="predicted"/>
<sequence length="464" mass="52442">MRNSSKWGRTLLLFIILAAAGSCNVFNPSPLIENPGDPWYYDRAFIAHNFETKSAYTMYGLHLAENDRCIIYGENSWARQISPYMKQRIQEVAQEYSEKIYPRVTEAFGEPLDIDQNNKLIIILLDIIDGIPPGTDSYIAGYFYATDMGNSTNSNKGEIIYMDISPGFPGTQPFNATIAHELQHLLRYSAEYRQKTRGTPLWLNEGLSTAAEYIYLEEYLDDSIWFYNEDPQGTIAEGNNFFYWESTDLADYSTAYLFFQWLRIQTPPTEDDPKGFRIYKKICEYLDATSPDDNSPGTAAVVRAAKELIDKDLDSWEKLLRAWLTANYLQVADKTAPLGLYGYNNEFEDLAFHPYSGNEKIKWLLPGEGVFSTLPAGGFTPGDSGKHIRYALLREGQAPDYNPELKTYSGNFLLTYNAGDADGEAEAAYVTGIPAPKQKTTTPRTIRIGAPRRIDGTSLLPPWK</sequence>
<dbReference type="STRING" id="545694.TREPR_0071"/>
<dbReference type="PROSITE" id="PS51257">
    <property type="entry name" value="PROKAR_LIPOPROTEIN"/>
    <property type="match status" value="1"/>
</dbReference>
<dbReference type="GO" id="GO:0006508">
    <property type="term" value="P:proteolysis"/>
    <property type="evidence" value="ECO:0007669"/>
    <property type="project" value="UniProtKB-KW"/>
</dbReference>
<keyword evidence="2" id="KW-0378">Hydrolase</keyword>
<dbReference type="eggNOG" id="COG0308">
    <property type="taxonomic scope" value="Bacteria"/>
</dbReference>
<organism evidence="2 3">
    <name type="scientific">Treponema primitia (strain ATCC BAA-887 / DSM 12427 / ZAS-2)</name>
    <dbReference type="NCBI Taxonomy" id="545694"/>
    <lineage>
        <taxon>Bacteria</taxon>
        <taxon>Pseudomonadati</taxon>
        <taxon>Spirochaetota</taxon>
        <taxon>Spirochaetia</taxon>
        <taxon>Spirochaetales</taxon>
        <taxon>Treponemataceae</taxon>
        <taxon>Treponema</taxon>
    </lineage>
</organism>
<keyword evidence="3" id="KW-1185">Reference proteome</keyword>
<dbReference type="OrthoDB" id="1495777at2"/>
<feature type="chain" id="PRO_5003329974" evidence="1">
    <location>
        <begin position="26"/>
        <end position="464"/>
    </location>
</feature>
<name>F5YNC1_TREPZ</name>
<feature type="signal peptide" evidence="1">
    <location>
        <begin position="1"/>
        <end position="25"/>
    </location>
</feature>
<evidence type="ECO:0000256" key="1">
    <source>
        <dbReference type="SAM" id="SignalP"/>
    </source>
</evidence>
<reference evidence="3" key="1">
    <citation type="submission" date="2009-12" db="EMBL/GenBank/DDBJ databases">
        <title>Complete sequence of Treponema primitia strain ZAS-2.</title>
        <authorList>
            <person name="Tetu S.G."/>
            <person name="Matson E."/>
            <person name="Ren Q."/>
            <person name="Seshadri R."/>
            <person name="Elbourne L."/>
            <person name="Hassan K.A."/>
            <person name="Durkin A."/>
            <person name="Radune D."/>
            <person name="Mohamoud Y."/>
            <person name="Shay R."/>
            <person name="Jin S."/>
            <person name="Zhang X."/>
            <person name="Lucey K."/>
            <person name="Ballor N.R."/>
            <person name="Ottesen E."/>
            <person name="Rosenthal R."/>
            <person name="Allen A."/>
            <person name="Leadbetter J.R."/>
            <person name="Paulsen I.T."/>
        </authorList>
    </citation>
    <scope>NUCLEOTIDE SEQUENCE [LARGE SCALE GENOMIC DNA]</scope>
    <source>
        <strain evidence="3">ATCC BAA-887 / DSM 12427 / ZAS-2</strain>
    </source>
</reference>
<evidence type="ECO:0000313" key="3">
    <source>
        <dbReference type="Proteomes" id="UP000009223"/>
    </source>
</evidence>
<dbReference type="GO" id="GO:0008237">
    <property type="term" value="F:metallopeptidase activity"/>
    <property type="evidence" value="ECO:0007669"/>
    <property type="project" value="UniProtKB-KW"/>
</dbReference>
<dbReference type="RefSeq" id="WP_015706389.1">
    <property type="nucleotide sequence ID" value="NC_015578.1"/>
</dbReference>
<dbReference type="EMBL" id="CP001843">
    <property type="protein sequence ID" value="AEF86506.1"/>
    <property type="molecule type" value="Genomic_DNA"/>
</dbReference>
<dbReference type="AlphaFoldDB" id="F5YNC1"/>
<keyword evidence="2" id="KW-0482">Metalloprotease</keyword>
<keyword evidence="1" id="KW-0732">Signal</keyword>
<dbReference type="Proteomes" id="UP000009223">
    <property type="component" value="Chromosome"/>
</dbReference>
<dbReference type="HOGENOM" id="CLU_589166_0_0_12"/>
<reference evidence="2 3" key="2">
    <citation type="journal article" date="2011" name="ISME J.">
        <title>RNA-seq reveals cooperative metabolic interactions between two termite-gut spirochete species in co-culture.</title>
        <authorList>
            <person name="Rosenthal A.Z."/>
            <person name="Matson E.G."/>
            <person name="Eldar A."/>
            <person name="Leadbetter J.R."/>
        </authorList>
    </citation>
    <scope>NUCLEOTIDE SEQUENCE [LARGE SCALE GENOMIC DNA]</scope>
    <source>
        <strain evidence="3">ATCC BAA-887 / DSM 12427 / ZAS-2</strain>
    </source>
</reference>
<evidence type="ECO:0000313" key="2">
    <source>
        <dbReference type="EMBL" id="AEF86506.1"/>
    </source>
</evidence>
<keyword evidence="2" id="KW-0645">Protease</keyword>
<protein>
    <submittedName>
        <fullName evidence="2">Putative neutral metalloprotease</fullName>
    </submittedName>
</protein>
<accession>F5YNC1</accession>